<dbReference type="Pfam" id="PF03372">
    <property type="entry name" value="Exo_endo_phos"/>
    <property type="match status" value="1"/>
</dbReference>
<dbReference type="InterPro" id="IPR051916">
    <property type="entry name" value="GPI-anchor_lipid_remodeler"/>
</dbReference>
<dbReference type="EMBL" id="UINC01002980">
    <property type="protein sequence ID" value="SVA02190.1"/>
    <property type="molecule type" value="Genomic_DNA"/>
</dbReference>
<sequence>MTAYIYEVLRTTQIGLFFTFFLSCEPFVNEFSDFSEAQMYTAVTIIPASVNNNPVVMTWNIRFGAARFPFFADACGDSVILKKERVEFNLDKISAKIREIDPDIILFQEVDVLSKRSGYINQIQYLLDNTSMNYGCYASVWQADYIASDGIGRMNMGNAILSKYELFEAERIQLRLRTDQSELIKYFYLRRNILKVTISELDLYAVNIHATAFATDDTKQKHIDKYMDILSEINIAGGRFVAGGDLNSLPPGAAVIDFCEYDICVGENFHIDGVVPYHKEGSYFENFPGEPNILQSLYDAYIPAINTQENNSPEHYTHAPSTSYEVHGDDYKCDRKLDYLFTNLSDGWVQGTDSTYQSLWELSDHMPIVAALNMQSR</sequence>
<dbReference type="Gene3D" id="3.60.10.10">
    <property type="entry name" value="Endonuclease/exonuclease/phosphatase"/>
    <property type="match status" value="1"/>
</dbReference>
<dbReference type="GO" id="GO:0006506">
    <property type="term" value="P:GPI anchor biosynthetic process"/>
    <property type="evidence" value="ECO:0007669"/>
    <property type="project" value="TreeGrafter"/>
</dbReference>
<dbReference type="GO" id="GO:0003824">
    <property type="term" value="F:catalytic activity"/>
    <property type="evidence" value="ECO:0007669"/>
    <property type="project" value="InterPro"/>
</dbReference>
<evidence type="ECO:0000259" key="1">
    <source>
        <dbReference type="Pfam" id="PF03372"/>
    </source>
</evidence>
<dbReference type="InterPro" id="IPR005135">
    <property type="entry name" value="Endo/exonuclease/phosphatase"/>
</dbReference>
<reference evidence="2" key="1">
    <citation type="submission" date="2018-05" db="EMBL/GenBank/DDBJ databases">
        <authorList>
            <person name="Lanie J.A."/>
            <person name="Ng W.-L."/>
            <person name="Kazmierczak K.M."/>
            <person name="Andrzejewski T.M."/>
            <person name="Davidsen T.M."/>
            <person name="Wayne K.J."/>
            <person name="Tettelin H."/>
            <person name="Glass J.I."/>
            <person name="Rusch D."/>
            <person name="Podicherti R."/>
            <person name="Tsui H.-C.T."/>
            <person name="Winkler M.E."/>
        </authorList>
    </citation>
    <scope>NUCLEOTIDE SEQUENCE</scope>
</reference>
<gene>
    <name evidence="2" type="ORF">METZ01_LOCUS55044</name>
</gene>
<organism evidence="2">
    <name type="scientific">marine metagenome</name>
    <dbReference type="NCBI Taxonomy" id="408172"/>
    <lineage>
        <taxon>unclassified sequences</taxon>
        <taxon>metagenomes</taxon>
        <taxon>ecological metagenomes</taxon>
    </lineage>
</organism>
<accession>A0A381SDQ1</accession>
<protein>
    <recommendedName>
        <fullName evidence="1">Endonuclease/exonuclease/phosphatase domain-containing protein</fullName>
    </recommendedName>
</protein>
<evidence type="ECO:0000313" key="2">
    <source>
        <dbReference type="EMBL" id="SVA02190.1"/>
    </source>
</evidence>
<dbReference type="GO" id="GO:0016020">
    <property type="term" value="C:membrane"/>
    <property type="evidence" value="ECO:0007669"/>
    <property type="project" value="GOC"/>
</dbReference>
<feature type="domain" description="Endonuclease/exonuclease/phosphatase" evidence="1">
    <location>
        <begin position="57"/>
        <end position="264"/>
    </location>
</feature>
<proteinExistence type="predicted"/>
<name>A0A381SDQ1_9ZZZZ</name>
<dbReference type="PANTHER" id="PTHR14859:SF1">
    <property type="entry name" value="PGAP2-INTERACTING PROTEIN"/>
    <property type="match status" value="1"/>
</dbReference>
<dbReference type="SUPFAM" id="SSF56219">
    <property type="entry name" value="DNase I-like"/>
    <property type="match status" value="1"/>
</dbReference>
<dbReference type="PANTHER" id="PTHR14859">
    <property type="entry name" value="CALCOFLUOR WHITE HYPERSENSITIVE PROTEIN PRECURSOR"/>
    <property type="match status" value="1"/>
</dbReference>
<dbReference type="AlphaFoldDB" id="A0A381SDQ1"/>
<dbReference type="InterPro" id="IPR036691">
    <property type="entry name" value="Endo/exonu/phosph_ase_sf"/>
</dbReference>